<keyword evidence="7" id="KW-0812">Transmembrane</keyword>
<proteinExistence type="inferred from homology"/>
<dbReference type="Gene3D" id="1.10.630.10">
    <property type="entry name" value="Cytochrome P450"/>
    <property type="match status" value="1"/>
</dbReference>
<reference evidence="8 9" key="1">
    <citation type="submission" date="2024-01" db="EMBL/GenBank/DDBJ databases">
        <title>A draft genome for the cacao thread blight pathogen Marasmiellus scandens.</title>
        <authorList>
            <person name="Baruah I.K."/>
            <person name="Leung J."/>
            <person name="Bukari Y."/>
            <person name="Amoako-Attah I."/>
            <person name="Meinhardt L.W."/>
            <person name="Bailey B.A."/>
            <person name="Cohen S.P."/>
        </authorList>
    </citation>
    <scope>NUCLEOTIDE SEQUENCE [LARGE SCALE GENOMIC DNA]</scope>
    <source>
        <strain evidence="8 9">GH-19</strain>
    </source>
</reference>
<evidence type="ECO:0000256" key="4">
    <source>
        <dbReference type="ARBA" id="ARBA00023002"/>
    </source>
</evidence>
<keyword evidence="7" id="KW-0472">Membrane</keyword>
<keyword evidence="3 6" id="KW-0479">Metal-binding</keyword>
<keyword evidence="6" id="KW-0503">Monooxygenase</keyword>
<comment type="caution">
    <text evidence="8">The sequence shown here is derived from an EMBL/GenBank/DDBJ whole genome shotgun (WGS) entry which is preliminary data.</text>
</comment>
<comment type="similarity">
    <text evidence="2 6">Belongs to the cytochrome P450 family.</text>
</comment>
<gene>
    <name evidence="8" type="ORF">VKT23_016137</name>
</gene>
<dbReference type="CDD" id="cd11041">
    <property type="entry name" value="CYP503A1-like"/>
    <property type="match status" value="1"/>
</dbReference>
<organism evidence="8 9">
    <name type="scientific">Marasmiellus scandens</name>
    <dbReference type="NCBI Taxonomy" id="2682957"/>
    <lineage>
        <taxon>Eukaryota</taxon>
        <taxon>Fungi</taxon>
        <taxon>Dikarya</taxon>
        <taxon>Basidiomycota</taxon>
        <taxon>Agaricomycotina</taxon>
        <taxon>Agaricomycetes</taxon>
        <taxon>Agaricomycetidae</taxon>
        <taxon>Agaricales</taxon>
        <taxon>Marasmiineae</taxon>
        <taxon>Omphalotaceae</taxon>
        <taxon>Marasmiellus</taxon>
    </lineage>
</organism>
<dbReference type="PRINTS" id="PR00465">
    <property type="entry name" value="EP450IV"/>
</dbReference>
<dbReference type="PANTHER" id="PTHR46206">
    <property type="entry name" value="CYTOCHROME P450"/>
    <property type="match status" value="1"/>
</dbReference>
<evidence type="ECO:0000256" key="7">
    <source>
        <dbReference type="SAM" id="Phobius"/>
    </source>
</evidence>
<dbReference type="Pfam" id="PF00067">
    <property type="entry name" value="p450"/>
    <property type="match status" value="1"/>
</dbReference>
<keyword evidence="6" id="KW-0349">Heme</keyword>
<keyword evidence="9" id="KW-1185">Reference proteome</keyword>
<evidence type="ECO:0008006" key="10">
    <source>
        <dbReference type="Google" id="ProtNLM"/>
    </source>
</evidence>
<dbReference type="PROSITE" id="PS00086">
    <property type="entry name" value="CYTOCHROME_P450"/>
    <property type="match status" value="1"/>
</dbReference>
<keyword evidence="7" id="KW-1133">Transmembrane helix</keyword>
<dbReference type="Proteomes" id="UP001498398">
    <property type="component" value="Unassembled WGS sequence"/>
</dbReference>
<dbReference type="InterPro" id="IPR036396">
    <property type="entry name" value="Cyt_P450_sf"/>
</dbReference>
<dbReference type="InterPro" id="IPR017972">
    <property type="entry name" value="Cyt_P450_CS"/>
</dbReference>
<comment type="cofactor">
    <cofactor evidence="1">
        <name>heme</name>
        <dbReference type="ChEBI" id="CHEBI:30413"/>
    </cofactor>
</comment>
<evidence type="ECO:0000313" key="9">
    <source>
        <dbReference type="Proteomes" id="UP001498398"/>
    </source>
</evidence>
<feature type="transmembrane region" description="Helical" evidence="7">
    <location>
        <begin position="6"/>
        <end position="24"/>
    </location>
</feature>
<evidence type="ECO:0000256" key="2">
    <source>
        <dbReference type="ARBA" id="ARBA00010617"/>
    </source>
</evidence>
<dbReference type="SUPFAM" id="SSF48264">
    <property type="entry name" value="Cytochrome P450"/>
    <property type="match status" value="1"/>
</dbReference>
<keyword evidence="4 6" id="KW-0560">Oxidoreductase</keyword>
<sequence length="504" mass="57574">MADLKSLGFLLAGAGAFYIGLSILRTQTETYKLRHIPTIGPNGFISSYFGRFQFMKHAREMIQEGYDRYRGRAFKVRTPEQWVVVVTSEDMINDIKKASDNYLSFDLAVKDNLQQDYTMGKTTYLHRYHLDLVKTTLTRNISVRFPDVRDEIVAAFTDEIPAQSDWVCYTALSTVMTIVSRTTNRLFVGLPLCRDPDYVNLNIEFTVDVFKSAAIINMFPGILHPLVGPLLSPLSSTMKRAMKHLGTTIQDRLNREDESGSDWDGRPNDLISWLLDENPQGELRSVKEILLRVLQINLAAIHTTSMAFTNILFHVCVQPPEVIAALREEVESVVEEHGWTKVSMGYLRKMDSFMKEVARMVGTSATVIDRKVLKDFTFSDGTTLPTGARVAVPAFNLHRDENNYEDPLQFKPFRFYDLRSGEGESIKHQMITPTTEYFFFGAGKHACPGRFFAVNELKTLLAHTLLTYDVQFEDGRKTVPDPVWFSRDIGPDRDVKVMFRKRRN</sequence>
<protein>
    <recommendedName>
        <fullName evidence="10">Cytochrome P450</fullName>
    </recommendedName>
</protein>
<accession>A0ABR1IY54</accession>
<evidence type="ECO:0000256" key="5">
    <source>
        <dbReference type="ARBA" id="ARBA00023004"/>
    </source>
</evidence>
<dbReference type="InterPro" id="IPR002403">
    <property type="entry name" value="Cyt_P450_E_grp-IV"/>
</dbReference>
<evidence type="ECO:0000256" key="1">
    <source>
        <dbReference type="ARBA" id="ARBA00001971"/>
    </source>
</evidence>
<evidence type="ECO:0000256" key="3">
    <source>
        <dbReference type="ARBA" id="ARBA00022723"/>
    </source>
</evidence>
<dbReference type="InterPro" id="IPR001128">
    <property type="entry name" value="Cyt_P450"/>
</dbReference>
<evidence type="ECO:0000256" key="6">
    <source>
        <dbReference type="RuleBase" id="RU000461"/>
    </source>
</evidence>
<name>A0ABR1IY54_9AGAR</name>
<evidence type="ECO:0000313" key="8">
    <source>
        <dbReference type="EMBL" id="KAK7442539.1"/>
    </source>
</evidence>
<dbReference type="EMBL" id="JBANRG010000058">
    <property type="protein sequence ID" value="KAK7442539.1"/>
    <property type="molecule type" value="Genomic_DNA"/>
</dbReference>
<keyword evidence="5 6" id="KW-0408">Iron</keyword>